<dbReference type="InterPro" id="IPR031807">
    <property type="entry name" value="HicB-like"/>
</dbReference>
<feature type="domain" description="HicB-like antitoxin of toxin-antitoxin system" evidence="1">
    <location>
        <begin position="52"/>
        <end position="102"/>
    </location>
</feature>
<proteinExistence type="predicted"/>
<dbReference type="KEGG" id="mta:Moth_0299"/>
<dbReference type="STRING" id="264732.Moth_0299"/>
<dbReference type="SUPFAM" id="SSF143100">
    <property type="entry name" value="TTHA1013/TTHA0281-like"/>
    <property type="match status" value="1"/>
</dbReference>
<dbReference type="Pfam" id="PF15919">
    <property type="entry name" value="HicB_lk_antitox"/>
    <property type="match status" value="1"/>
</dbReference>
<dbReference type="EnsemblBacteria" id="ABC18633">
    <property type="protein sequence ID" value="ABC18633"/>
    <property type="gene ID" value="Moth_0299"/>
</dbReference>
<dbReference type="eggNOG" id="COG1598">
    <property type="taxonomic scope" value="Bacteria"/>
</dbReference>
<dbReference type="AlphaFoldDB" id="Q2RLQ6"/>
<sequence>MLPQKDLETLSKLPPERLRMVLNFARANLINQKITRRYNVKLDWNEPTDEDGVAGYTVTVPSLPPVVTEGDTREEALENAREAIACYLEYLIITGQPVPESDTEGENMVEVII</sequence>
<evidence type="ECO:0000313" key="2">
    <source>
        <dbReference type="EMBL" id="ABC18633.1"/>
    </source>
</evidence>
<name>Q2RLQ6_MOOTA</name>
<dbReference type="OrthoDB" id="5419659at2"/>
<dbReference type="EMBL" id="CP000232">
    <property type="protein sequence ID" value="ABC18633.1"/>
    <property type="molecule type" value="Genomic_DNA"/>
</dbReference>
<dbReference type="Gene3D" id="3.30.160.250">
    <property type="match status" value="1"/>
</dbReference>
<dbReference type="PATRIC" id="fig|264732.11.peg.320"/>
<gene>
    <name evidence="2" type="ordered locus">Moth_0299</name>
</gene>
<evidence type="ECO:0000259" key="1">
    <source>
        <dbReference type="Pfam" id="PF15919"/>
    </source>
</evidence>
<accession>Q2RLQ6</accession>
<dbReference type="InterPro" id="IPR035069">
    <property type="entry name" value="TTHA1013/TTHA0281-like"/>
</dbReference>
<protein>
    <recommendedName>
        <fullName evidence="1">HicB-like antitoxin of toxin-antitoxin system domain-containing protein</fullName>
    </recommendedName>
</protein>
<dbReference type="HOGENOM" id="CLU_2130646_0_0_9"/>
<organism evidence="2">
    <name type="scientific">Moorella thermoacetica (strain ATCC 39073 / JCM 9320)</name>
    <dbReference type="NCBI Taxonomy" id="264732"/>
    <lineage>
        <taxon>Bacteria</taxon>
        <taxon>Bacillati</taxon>
        <taxon>Bacillota</taxon>
        <taxon>Clostridia</taxon>
        <taxon>Neomoorellales</taxon>
        <taxon>Neomoorellaceae</taxon>
        <taxon>Neomoorella</taxon>
    </lineage>
</organism>
<reference evidence="2" key="1">
    <citation type="submission" date="2005-12" db="EMBL/GenBank/DDBJ databases">
        <title>Complete sequence of Moorella thermoacetica ATCC 39073.</title>
        <authorList>
            <consortium name="US DOE Joint Genome Institute"/>
            <person name="Copeland A."/>
            <person name="Lucas S."/>
            <person name="Lapidus A."/>
            <person name="Barry K."/>
            <person name="Detter J.C."/>
            <person name="Glavina T."/>
            <person name="Hammon N."/>
            <person name="Israni S."/>
            <person name="Pitluck S."/>
            <person name="Chertkov O."/>
            <person name="Saunders E.H."/>
            <person name="Brettin T."/>
            <person name="Bruce D."/>
            <person name="Han C."/>
            <person name="Tapia R."/>
            <person name="Gilna P."/>
            <person name="Schmutz J."/>
            <person name="Larimer F."/>
            <person name="Land M."/>
            <person name="Kyrpides N."/>
            <person name="Anderson I."/>
            <person name="Richardson P."/>
            <person name="Ragsdale S."/>
        </authorList>
    </citation>
    <scope>NUCLEOTIDE SEQUENCE</scope>
    <source>
        <strain evidence="2">ATCC 39073</strain>
    </source>
</reference>